<comment type="catalytic activity">
    <reaction evidence="3">
        <text>2 GTP = 3',3'-c-di-GMP + 2 diphosphate</text>
        <dbReference type="Rhea" id="RHEA:24898"/>
        <dbReference type="ChEBI" id="CHEBI:33019"/>
        <dbReference type="ChEBI" id="CHEBI:37565"/>
        <dbReference type="ChEBI" id="CHEBI:58805"/>
        <dbReference type="EC" id="2.7.7.65"/>
    </reaction>
</comment>
<accession>A0A2T1K6D5</accession>
<name>A0A2T1K6D5_9GAMM</name>
<dbReference type="GO" id="GO:0043709">
    <property type="term" value="P:cell adhesion involved in single-species biofilm formation"/>
    <property type="evidence" value="ECO:0007669"/>
    <property type="project" value="TreeGrafter"/>
</dbReference>
<comment type="cofactor">
    <cofactor evidence="1">
        <name>Mg(2+)</name>
        <dbReference type="ChEBI" id="CHEBI:18420"/>
    </cofactor>
</comment>
<dbReference type="PROSITE" id="PS50887">
    <property type="entry name" value="GGDEF"/>
    <property type="match status" value="1"/>
</dbReference>
<dbReference type="AlphaFoldDB" id="A0A2T1K6D5"/>
<feature type="domain" description="GGDEF" evidence="4">
    <location>
        <begin position="176"/>
        <end position="308"/>
    </location>
</feature>
<dbReference type="InterPro" id="IPR029787">
    <property type="entry name" value="Nucleotide_cyclase"/>
</dbReference>
<evidence type="ECO:0000256" key="2">
    <source>
        <dbReference type="ARBA" id="ARBA00012528"/>
    </source>
</evidence>
<sequence length="310" mass="34487">MRNLTSIQPGPHRNRTAKLTELARSFQEWNSASNVIARLTRRLNMTLSLEAQLTILAEEVAASVPFDALHYRHRVAHQDFVFSTGVGGPHKCEYRLSLEGHCYGTLTFHRRQKFSEEELAGLEMLISAVIFPVRNACQYIAIEQAALTDPLTGIGNKRALIEALNCTSALSTRHGAPWSLILCDLDHFKQINDNHGHVVGDHMLVRVAEVLEGAVRDSDQVYRFGGEEFAVILPHTTEEAGKQVAERLRKAVENIRVDGGETPLTVTISCGMARHLSDEQPDQWLARADEALYRAKRSGRNCTRIASGIA</sequence>
<evidence type="ECO:0000259" key="4">
    <source>
        <dbReference type="PROSITE" id="PS50887"/>
    </source>
</evidence>
<comment type="caution">
    <text evidence="5">The sequence shown here is derived from an EMBL/GenBank/DDBJ whole genome shotgun (WGS) entry which is preliminary data.</text>
</comment>
<dbReference type="EC" id="2.7.7.65" evidence="2"/>
<dbReference type="Proteomes" id="UP000239866">
    <property type="component" value="Unassembled WGS sequence"/>
</dbReference>
<dbReference type="CDD" id="cd01949">
    <property type="entry name" value="GGDEF"/>
    <property type="match status" value="1"/>
</dbReference>
<dbReference type="InterPro" id="IPR050469">
    <property type="entry name" value="Diguanylate_Cyclase"/>
</dbReference>
<reference evidence="5 6" key="1">
    <citation type="submission" date="2018-03" db="EMBL/GenBank/DDBJ databases">
        <title>Marinobacter brunus sp. nov., a marine bacterium of Gamma-proteobacteria isolated from the surface seawater of the South China Sea.</title>
        <authorList>
            <person name="Cheng H."/>
            <person name="Wu Y.-H."/>
            <person name="Xamxidin M."/>
            <person name="Xu X.-W."/>
        </authorList>
    </citation>
    <scope>NUCLEOTIDE SEQUENCE [LARGE SCALE GENOMIC DNA]</scope>
    <source>
        <strain evidence="5 6">NH169-3</strain>
    </source>
</reference>
<dbReference type="EMBL" id="PXNP01000097">
    <property type="protein sequence ID" value="PSF05625.1"/>
    <property type="molecule type" value="Genomic_DNA"/>
</dbReference>
<dbReference type="NCBIfam" id="TIGR00254">
    <property type="entry name" value="GGDEF"/>
    <property type="match status" value="1"/>
</dbReference>
<dbReference type="GO" id="GO:1902201">
    <property type="term" value="P:negative regulation of bacterial-type flagellum-dependent cell motility"/>
    <property type="evidence" value="ECO:0007669"/>
    <property type="project" value="TreeGrafter"/>
</dbReference>
<evidence type="ECO:0000313" key="5">
    <source>
        <dbReference type="EMBL" id="PSF05625.1"/>
    </source>
</evidence>
<dbReference type="FunFam" id="3.30.70.270:FF:000001">
    <property type="entry name" value="Diguanylate cyclase domain protein"/>
    <property type="match status" value="1"/>
</dbReference>
<dbReference type="GO" id="GO:0052621">
    <property type="term" value="F:diguanylate cyclase activity"/>
    <property type="evidence" value="ECO:0007669"/>
    <property type="project" value="UniProtKB-EC"/>
</dbReference>
<evidence type="ECO:0000256" key="3">
    <source>
        <dbReference type="ARBA" id="ARBA00034247"/>
    </source>
</evidence>
<gene>
    <name evidence="5" type="ORF">C7H09_13245</name>
</gene>
<dbReference type="InterPro" id="IPR000160">
    <property type="entry name" value="GGDEF_dom"/>
</dbReference>
<dbReference type="PANTHER" id="PTHR45138">
    <property type="entry name" value="REGULATORY COMPONENTS OF SENSORY TRANSDUCTION SYSTEM"/>
    <property type="match status" value="1"/>
</dbReference>
<dbReference type="SUPFAM" id="SSF55073">
    <property type="entry name" value="Nucleotide cyclase"/>
    <property type="match status" value="1"/>
</dbReference>
<dbReference type="Pfam" id="PF00990">
    <property type="entry name" value="GGDEF"/>
    <property type="match status" value="1"/>
</dbReference>
<dbReference type="Gene3D" id="3.30.70.270">
    <property type="match status" value="1"/>
</dbReference>
<dbReference type="RefSeq" id="WP_106763432.1">
    <property type="nucleotide sequence ID" value="NZ_PXNP01000097.1"/>
</dbReference>
<dbReference type="GO" id="GO:0005886">
    <property type="term" value="C:plasma membrane"/>
    <property type="evidence" value="ECO:0007669"/>
    <property type="project" value="TreeGrafter"/>
</dbReference>
<dbReference type="SMART" id="SM00267">
    <property type="entry name" value="GGDEF"/>
    <property type="match status" value="1"/>
</dbReference>
<proteinExistence type="predicted"/>
<evidence type="ECO:0000313" key="6">
    <source>
        <dbReference type="Proteomes" id="UP000239866"/>
    </source>
</evidence>
<dbReference type="InterPro" id="IPR043128">
    <property type="entry name" value="Rev_trsase/Diguanyl_cyclase"/>
</dbReference>
<evidence type="ECO:0000256" key="1">
    <source>
        <dbReference type="ARBA" id="ARBA00001946"/>
    </source>
</evidence>
<organism evidence="5 6">
    <name type="scientific">Marinobacter fuscus</name>
    <dbReference type="NCBI Taxonomy" id="2109942"/>
    <lineage>
        <taxon>Bacteria</taxon>
        <taxon>Pseudomonadati</taxon>
        <taxon>Pseudomonadota</taxon>
        <taxon>Gammaproteobacteria</taxon>
        <taxon>Pseudomonadales</taxon>
        <taxon>Marinobacteraceae</taxon>
        <taxon>Marinobacter</taxon>
    </lineage>
</organism>
<dbReference type="PANTHER" id="PTHR45138:SF9">
    <property type="entry name" value="DIGUANYLATE CYCLASE DGCM-RELATED"/>
    <property type="match status" value="1"/>
</dbReference>
<dbReference type="OrthoDB" id="9812260at2"/>
<keyword evidence="6" id="KW-1185">Reference proteome</keyword>
<protein>
    <recommendedName>
        <fullName evidence="2">diguanylate cyclase</fullName>
        <ecNumber evidence="2">2.7.7.65</ecNumber>
    </recommendedName>
</protein>